<dbReference type="SUPFAM" id="SSF69304">
    <property type="entry name" value="Tricorn protease N-terminal domain"/>
    <property type="match status" value="1"/>
</dbReference>
<dbReference type="InterPro" id="IPR011042">
    <property type="entry name" value="6-blade_b-propeller_TolB-like"/>
</dbReference>
<dbReference type="Gene3D" id="2.130.10.10">
    <property type="entry name" value="YVTN repeat-like/Quinoprotein amine dehydrogenase"/>
    <property type="match status" value="1"/>
</dbReference>
<name>A0A7C4XER9_UNCW3</name>
<evidence type="ECO:0000313" key="2">
    <source>
        <dbReference type="EMBL" id="HGV97595.1"/>
    </source>
</evidence>
<comment type="caution">
    <text evidence="2">The sequence shown here is derived from an EMBL/GenBank/DDBJ whole genome shotgun (WGS) entry which is preliminary data.</text>
</comment>
<dbReference type="AlphaFoldDB" id="A0A7C4XER9"/>
<proteinExistence type="inferred from homology"/>
<dbReference type="Pfam" id="PF07676">
    <property type="entry name" value="PD40"/>
    <property type="match status" value="1"/>
</dbReference>
<dbReference type="Gene3D" id="3.40.50.10070">
    <property type="entry name" value="TolB, N-terminal domain"/>
    <property type="match status" value="1"/>
</dbReference>
<protein>
    <submittedName>
        <fullName evidence="2">Tol-Pal system beta propeller repeat protein TolB</fullName>
    </submittedName>
</protein>
<dbReference type="PANTHER" id="PTHR36842:SF1">
    <property type="entry name" value="PROTEIN TOLB"/>
    <property type="match status" value="1"/>
</dbReference>
<dbReference type="Pfam" id="PF26549">
    <property type="entry name" value="Tricorn_N"/>
    <property type="match status" value="1"/>
</dbReference>
<dbReference type="InterPro" id="IPR011659">
    <property type="entry name" value="WD40"/>
</dbReference>
<comment type="similarity">
    <text evidence="1">Belongs to the TolB family.</text>
</comment>
<dbReference type="SUPFAM" id="SSF52964">
    <property type="entry name" value="TolB, N-terminal domain"/>
    <property type="match status" value="1"/>
</dbReference>
<dbReference type="EMBL" id="DTGZ01000091">
    <property type="protein sequence ID" value="HGV97595.1"/>
    <property type="molecule type" value="Genomic_DNA"/>
</dbReference>
<reference evidence="2" key="1">
    <citation type="journal article" date="2020" name="mSystems">
        <title>Genome- and Community-Level Interaction Insights into Carbon Utilization and Element Cycling Functions of Hydrothermarchaeota in Hydrothermal Sediment.</title>
        <authorList>
            <person name="Zhou Z."/>
            <person name="Liu Y."/>
            <person name="Xu W."/>
            <person name="Pan J."/>
            <person name="Luo Z.H."/>
            <person name="Li M."/>
        </authorList>
    </citation>
    <scope>NUCLEOTIDE SEQUENCE [LARGE SCALE GENOMIC DNA]</scope>
    <source>
        <strain evidence="2">SpSt-774</strain>
    </source>
</reference>
<gene>
    <name evidence="2" type="ORF">ENV60_04800</name>
</gene>
<accession>A0A7C4XER9</accession>
<evidence type="ECO:0000256" key="1">
    <source>
        <dbReference type="ARBA" id="ARBA00009820"/>
    </source>
</evidence>
<organism evidence="2">
    <name type="scientific">candidate division WOR-3 bacterium</name>
    <dbReference type="NCBI Taxonomy" id="2052148"/>
    <lineage>
        <taxon>Bacteria</taxon>
        <taxon>Bacteria division WOR-3</taxon>
    </lineage>
</organism>
<dbReference type="Gene3D" id="2.120.10.30">
    <property type="entry name" value="TolB, C-terminal domain"/>
    <property type="match status" value="1"/>
</dbReference>
<sequence length="411" mass="46782">MKVNMLKFILIVLLLKISFAQEVFLRLTDYAGGKTNLVIEPFGVQGTPDFVTKIKNIESIIKYDLDYSLYFEIYPDTGALKGNPQKSGVIIRGIGREPNITISLIDFESKQKVGEITTPFSGELRHFAHQISDNIIETLTGEKGIATTKIVFSYRSGTGKELAMVDYDGYNFTQLTKNNNFNLFPCWAPEGNRILYSTYIKDRLNLNLLDLNQKNLTIISTHSGLNYAPDWSPDGTKIVLTLTKDGNAEIYLLDLETRELHRLTNNRSIDCSPVFSPNSREIAFVSDRSGMPQIYIMDIYGGNVRRLTFHGDYNTSPAWSPRGDLIAYVSRQQNYSQQICVTDPYDFQPIQLTFEGNNEEPSWSPDGLHIVFISNRTGQYELWTMNWDGTRQRKLTQGLETYAPDWSPILK</sequence>
<dbReference type="PANTHER" id="PTHR36842">
    <property type="entry name" value="PROTEIN TOLB HOMOLOG"/>
    <property type="match status" value="1"/>
</dbReference>
<dbReference type="InterPro" id="IPR015943">
    <property type="entry name" value="WD40/YVTN_repeat-like_dom_sf"/>
</dbReference>